<proteinExistence type="predicted"/>
<feature type="domain" description="Glycosyltransferase 2-like" evidence="1">
    <location>
        <begin position="4"/>
        <end position="174"/>
    </location>
</feature>
<evidence type="ECO:0000313" key="2">
    <source>
        <dbReference type="EMBL" id="OHA15777.1"/>
    </source>
</evidence>
<dbReference type="Gene3D" id="3.90.550.10">
    <property type="entry name" value="Spore Coat Polysaccharide Biosynthesis Protein SpsA, Chain A"/>
    <property type="match status" value="1"/>
</dbReference>
<reference evidence="2 3" key="1">
    <citation type="journal article" date="2016" name="Nat. Commun.">
        <title>Thousands of microbial genomes shed light on interconnected biogeochemical processes in an aquifer system.</title>
        <authorList>
            <person name="Anantharaman K."/>
            <person name="Brown C.T."/>
            <person name="Hug L.A."/>
            <person name="Sharon I."/>
            <person name="Castelle C.J."/>
            <person name="Probst A.J."/>
            <person name="Thomas B.C."/>
            <person name="Singh A."/>
            <person name="Wilkins M.J."/>
            <person name="Karaoz U."/>
            <person name="Brodie E.L."/>
            <person name="Williams K.H."/>
            <person name="Hubbard S.S."/>
            <person name="Banfield J.F."/>
        </authorList>
    </citation>
    <scope>NUCLEOTIDE SEQUENCE [LARGE SCALE GENOMIC DNA]</scope>
</reference>
<protein>
    <recommendedName>
        <fullName evidence="1">Glycosyltransferase 2-like domain-containing protein</fullName>
    </recommendedName>
</protein>
<sequence>MKLSVIIPSHKEPLLQKTADSLLDNSELGNELEIIAVLDGYWPDPSLKSDKRVKILHLGKNCGMRGAINAGVTISRGEYMLKCDAHCMFGKGFDKLLLEKIEDNWVVVPRLYQLDTDKWEIMKDPPVDYQKFVYHPPTNRIMAPKWISRTRERKDILIDENMAFQGSCWLMSRKHWDNAIKRLEDENYGSFGQESVEIVMKTFIAGGKTMVNKKTWYAHQHRKFGTAHGLEARRKAFDYTLNHWKDELVKINQYFGLSGP</sequence>
<dbReference type="SUPFAM" id="SSF53448">
    <property type="entry name" value="Nucleotide-diphospho-sugar transferases"/>
    <property type="match status" value="1"/>
</dbReference>
<evidence type="ECO:0000313" key="3">
    <source>
        <dbReference type="Proteomes" id="UP000178116"/>
    </source>
</evidence>
<name>A0A1G2LVZ5_9BACT</name>
<organism evidence="2 3">
    <name type="scientific">Candidatus Tagabacteria bacterium RIFCSPLOWO2_01_FULL_42_9</name>
    <dbReference type="NCBI Taxonomy" id="1802296"/>
    <lineage>
        <taxon>Bacteria</taxon>
        <taxon>Candidatus Tagaibacteriota</taxon>
    </lineage>
</organism>
<dbReference type="Proteomes" id="UP000178116">
    <property type="component" value="Unassembled WGS sequence"/>
</dbReference>
<dbReference type="InterPro" id="IPR029044">
    <property type="entry name" value="Nucleotide-diphossugar_trans"/>
</dbReference>
<gene>
    <name evidence="2" type="ORF">A3A10_00040</name>
</gene>
<comment type="caution">
    <text evidence="2">The sequence shown here is derived from an EMBL/GenBank/DDBJ whole genome shotgun (WGS) entry which is preliminary data.</text>
</comment>
<dbReference type="EMBL" id="MHRA01000011">
    <property type="protein sequence ID" value="OHA15777.1"/>
    <property type="molecule type" value="Genomic_DNA"/>
</dbReference>
<dbReference type="Pfam" id="PF00535">
    <property type="entry name" value="Glycos_transf_2"/>
    <property type="match status" value="1"/>
</dbReference>
<evidence type="ECO:0000259" key="1">
    <source>
        <dbReference type="Pfam" id="PF00535"/>
    </source>
</evidence>
<dbReference type="AlphaFoldDB" id="A0A1G2LVZ5"/>
<dbReference type="InterPro" id="IPR001173">
    <property type="entry name" value="Glyco_trans_2-like"/>
</dbReference>
<accession>A0A1G2LVZ5</accession>